<keyword evidence="1" id="KW-0433">Leucine-rich repeat</keyword>
<name>A0ABM3H4E9_9MYRT</name>
<dbReference type="PRINTS" id="PR00364">
    <property type="entry name" value="DISEASERSIST"/>
</dbReference>
<evidence type="ECO:0000259" key="4">
    <source>
        <dbReference type="Pfam" id="PF23282"/>
    </source>
</evidence>
<dbReference type="Pfam" id="PF23282">
    <property type="entry name" value="WHD_ROQ1"/>
    <property type="match status" value="1"/>
</dbReference>
<dbReference type="InterPro" id="IPR027417">
    <property type="entry name" value="P-loop_NTPase"/>
</dbReference>
<dbReference type="SUPFAM" id="SSF46785">
    <property type="entry name" value="Winged helix' DNA-binding domain"/>
    <property type="match status" value="1"/>
</dbReference>
<gene>
    <name evidence="6" type="primary">LOC125314073</name>
</gene>
<keyword evidence="2" id="KW-0677">Repeat</keyword>
<protein>
    <submittedName>
        <fullName evidence="6">Disease resistance protein L6-like</fullName>
    </submittedName>
</protein>
<dbReference type="Gene3D" id="1.10.8.430">
    <property type="entry name" value="Helical domain of apoptotic protease-activating factors"/>
    <property type="match status" value="1"/>
</dbReference>
<evidence type="ECO:0000259" key="3">
    <source>
        <dbReference type="Pfam" id="PF00931"/>
    </source>
</evidence>
<dbReference type="InterPro" id="IPR058192">
    <property type="entry name" value="WHD_ROQ1-like"/>
</dbReference>
<feature type="domain" description="NB-ARC" evidence="3">
    <location>
        <begin position="1"/>
        <end position="146"/>
    </location>
</feature>
<dbReference type="PANTHER" id="PTHR11017:SF570">
    <property type="entry name" value="DISEASE RESISTANCE PROTEIN (TIR-NBS CLASS)-RELATED"/>
    <property type="match status" value="1"/>
</dbReference>
<accession>A0ABM3H4E9</accession>
<reference evidence="6" key="1">
    <citation type="submission" date="2025-08" db="UniProtKB">
        <authorList>
            <consortium name="RefSeq"/>
        </authorList>
    </citation>
    <scope>IDENTIFICATION</scope>
    <source>
        <tissue evidence="6">Leaf</tissue>
    </source>
</reference>
<dbReference type="SUPFAM" id="SSF52540">
    <property type="entry name" value="P-loop containing nucleoside triphosphate hydrolases"/>
    <property type="match status" value="1"/>
</dbReference>
<evidence type="ECO:0000313" key="6">
    <source>
        <dbReference type="RefSeq" id="XP_048131485.1"/>
    </source>
</evidence>
<evidence type="ECO:0000256" key="1">
    <source>
        <dbReference type="ARBA" id="ARBA00022614"/>
    </source>
</evidence>
<dbReference type="InterPro" id="IPR044974">
    <property type="entry name" value="Disease_R_plants"/>
</dbReference>
<dbReference type="PANTHER" id="PTHR11017">
    <property type="entry name" value="LEUCINE-RICH REPEAT-CONTAINING PROTEIN"/>
    <property type="match status" value="1"/>
</dbReference>
<dbReference type="Proteomes" id="UP000827889">
    <property type="component" value="Chromosome 3"/>
</dbReference>
<feature type="domain" description="Disease resistance protein Roq1-like winged-helix" evidence="4">
    <location>
        <begin position="214"/>
        <end position="283"/>
    </location>
</feature>
<dbReference type="InterPro" id="IPR002182">
    <property type="entry name" value="NB-ARC"/>
</dbReference>
<dbReference type="InterPro" id="IPR036390">
    <property type="entry name" value="WH_DNA-bd_sf"/>
</dbReference>
<dbReference type="GeneID" id="125314073"/>
<dbReference type="Pfam" id="PF00931">
    <property type="entry name" value="NB-ARC"/>
    <property type="match status" value="1"/>
</dbReference>
<evidence type="ECO:0000313" key="5">
    <source>
        <dbReference type="Proteomes" id="UP000827889"/>
    </source>
</evidence>
<sequence>MRGIGKTTLAKTICNKLSNQFKHHSFIPDIRELWKHNGAYCLQNQFIFDIFKRENEVHNEDEGTKFISSKFKGKKILVLFDDVDNVIRLKRLAGKRDWFSSGSKIIITTRNESILEEVGVDYSYDLKEMDNDQSLILFSKHAFRKDSPPREFKDLTNEVVSITRGLPLSLEVLGSLLCGKKLAFWRDTIDKLKKVPPKEVREKLSIGYDALEYEQKQIFLDIACFFIGTDKRIASYMWEACHFFLEEGIDVLRFMSLIKIGDDHELRMYDQLRDLGRELIREENQWEP</sequence>
<dbReference type="InterPro" id="IPR042197">
    <property type="entry name" value="Apaf_helical"/>
</dbReference>
<keyword evidence="5" id="KW-1185">Reference proteome</keyword>
<dbReference type="RefSeq" id="XP_048131485.1">
    <property type="nucleotide sequence ID" value="XM_048275528.1"/>
</dbReference>
<dbReference type="Gene3D" id="3.40.50.300">
    <property type="entry name" value="P-loop containing nucleotide triphosphate hydrolases"/>
    <property type="match status" value="1"/>
</dbReference>
<proteinExistence type="predicted"/>
<evidence type="ECO:0000256" key="2">
    <source>
        <dbReference type="ARBA" id="ARBA00022737"/>
    </source>
</evidence>
<organism evidence="5 6">
    <name type="scientific">Rhodamnia argentea</name>
    <dbReference type="NCBI Taxonomy" id="178133"/>
    <lineage>
        <taxon>Eukaryota</taxon>
        <taxon>Viridiplantae</taxon>
        <taxon>Streptophyta</taxon>
        <taxon>Embryophyta</taxon>
        <taxon>Tracheophyta</taxon>
        <taxon>Spermatophyta</taxon>
        <taxon>Magnoliopsida</taxon>
        <taxon>eudicotyledons</taxon>
        <taxon>Gunneridae</taxon>
        <taxon>Pentapetalae</taxon>
        <taxon>rosids</taxon>
        <taxon>malvids</taxon>
        <taxon>Myrtales</taxon>
        <taxon>Myrtaceae</taxon>
        <taxon>Myrtoideae</taxon>
        <taxon>Myrteae</taxon>
        <taxon>Australasian group</taxon>
        <taxon>Rhodamnia</taxon>
    </lineage>
</organism>